<reference evidence="2" key="1">
    <citation type="journal article" date="2016" name="Gigascience">
        <title>De novo construction of an expanded transcriptome assembly for the western tarnished plant bug, Lygus hesperus.</title>
        <authorList>
            <person name="Tassone E.E."/>
            <person name="Geib S.M."/>
            <person name="Hall B."/>
            <person name="Fabrick J.A."/>
            <person name="Brent C.S."/>
            <person name="Hull J.J."/>
        </authorList>
    </citation>
    <scope>NUCLEOTIDE SEQUENCE</scope>
</reference>
<evidence type="ECO:0000313" key="2">
    <source>
        <dbReference type="EMBL" id="JAP99874.1"/>
    </source>
</evidence>
<feature type="compositionally biased region" description="Polar residues" evidence="1">
    <location>
        <begin position="50"/>
        <end position="66"/>
    </location>
</feature>
<feature type="region of interest" description="Disordered" evidence="1">
    <location>
        <begin position="1"/>
        <end position="108"/>
    </location>
</feature>
<proteinExistence type="predicted"/>
<dbReference type="EMBL" id="GDHC01018754">
    <property type="protein sequence ID" value="JAP99874.1"/>
    <property type="molecule type" value="Transcribed_RNA"/>
</dbReference>
<accession>A0A146KW63</accession>
<feature type="compositionally biased region" description="Polar residues" evidence="1">
    <location>
        <begin position="25"/>
        <end position="42"/>
    </location>
</feature>
<name>A0A146KW63_LYGHE</name>
<protein>
    <submittedName>
        <fullName evidence="2">Uncharacterized protein</fullName>
    </submittedName>
</protein>
<organism evidence="2">
    <name type="scientific">Lygus hesperus</name>
    <name type="common">Western plant bug</name>
    <dbReference type="NCBI Taxonomy" id="30085"/>
    <lineage>
        <taxon>Eukaryota</taxon>
        <taxon>Metazoa</taxon>
        <taxon>Ecdysozoa</taxon>
        <taxon>Arthropoda</taxon>
        <taxon>Hexapoda</taxon>
        <taxon>Insecta</taxon>
        <taxon>Pterygota</taxon>
        <taxon>Neoptera</taxon>
        <taxon>Paraneoptera</taxon>
        <taxon>Hemiptera</taxon>
        <taxon>Heteroptera</taxon>
        <taxon>Panheteroptera</taxon>
        <taxon>Cimicomorpha</taxon>
        <taxon>Miridae</taxon>
        <taxon>Mirini</taxon>
        <taxon>Lygus</taxon>
    </lineage>
</organism>
<dbReference type="AlphaFoldDB" id="A0A146KW63"/>
<sequence length="108" mass="12080">MSFYKRLRTQATPNKKTTQDETPRKQTTGGILQFLSMSSPSEASKEVCGSTPSTKNNDNNAGNMYTINKRPRWHISDEDDMDAEERKEPCGGEKDSVSQSSEVTTTQE</sequence>
<feature type="compositionally biased region" description="Basic and acidic residues" evidence="1">
    <location>
        <begin position="84"/>
        <end position="96"/>
    </location>
</feature>
<feature type="compositionally biased region" description="Low complexity" evidence="1">
    <location>
        <begin position="97"/>
        <end position="108"/>
    </location>
</feature>
<gene>
    <name evidence="2" type="ORF">g.97877</name>
</gene>
<evidence type="ECO:0000256" key="1">
    <source>
        <dbReference type="SAM" id="MobiDB-lite"/>
    </source>
</evidence>